<evidence type="ECO:0000313" key="2">
    <source>
        <dbReference type="Proteomes" id="UP000470520"/>
    </source>
</evidence>
<comment type="caution">
    <text evidence="1">The sequence shown here is derived from an EMBL/GenBank/DDBJ whole genome shotgun (WGS) entry which is preliminary data.</text>
</comment>
<dbReference type="AlphaFoldDB" id="A0A7K3QRE6"/>
<organism evidence="1 2">
    <name type="scientific">Streptomyces bauhiniae</name>
    <dbReference type="NCBI Taxonomy" id="2340725"/>
    <lineage>
        <taxon>Bacteria</taxon>
        <taxon>Bacillati</taxon>
        <taxon>Actinomycetota</taxon>
        <taxon>Actinomycetes</taxon>
        <taxon>Kitasatosporales</taxon>
        <taxon>Streptomycetaceae</taxon>
        <taxon>Streptomyces</taxon>
    </lineage>
</organism>
<proteinExistence type="predicted"/>
<accession>A0A7K3QRE6</accession>
<name>A0A7K3QRE6_9ACTN</name>
<gene>
    <name evidence="1" type="ORF">G3I21_12175</name>
</gene>
<evidence type="ECO:0000313" key="1">
    <source>
        <dbReference type="EMBL" id="NEB92466.1"/>
    </source>
</evidence>
<protein>
    <submittedName>
        <fullName evidence="1">Uncharacterized protein</fullName>
    </submittedName>
</protein>
<dbReference type="EMBL" id="JAAGMR010000145">
    <property type="protein sequence ID" value="NEB92466.1"/>
    <property type="molecule type" value="Genomic_DNA"/>
</dbReference>
<dbReference type="RefSeq" id="WP_164188263.1">
    <property type="nucleotide sequence ID" value="NZ_JAAGMR010000145.1"/>
</dbReference>
<dbReference type="Proteomes" id="UP000470520">
    <property type="component" value="Unassembled WGS sequence"/>
</dbReference>
<reference evidence="1 2" key="1">
    <citation type="submission" date="2020-01" db="EMBL/GenBank/DDBJ databases">
        <title>Insect and environment-associated Actinomycetes.</title>
        <authorList>
            <person name="Currrie C."/>
            <person name="Chevrette M."/>
            <person name="Carlson C."/>
            <person name="Stubbendieck R."/>
            <person name="Wendt-Pienkowski E."/>
        </authorList>
    </citation>
    <scope>NUCLEOTIDE SEQUENCE [LARGE SCALE GENOMIC DNA]</scope>
    <source>
        <strain evidence="1 2">SID7754</strain>
    </source>
</reference>
<sequence length="126" mass="13575">MAHRTATSTAPAGRPPADFPVELLPHLDVPDLDTMDADQRAGRACVWSGRALPLAAAVNLGEEIRDGVHHFPQSCGRCLSERAFNALAEHSVDCDPCHGEGLESCPVGAGLYRLQRYARRLSRGNC</sequence>